<organism evidence="1 2">
    <name type="scientific">Prorocentrum cordatum</name>
    <dbReference type="NCBI Taxonomy" id="2364126"/>
    <lineage>
        <taxon>Eukaryota</taxon>
        <taxon>Sar</taxon>
        <taxon>Alveolata</taxon>
        <taxon>Dinophyceae</taxon>
        <taxon>Prorocentrales</taxon>
        <taxon>Prorocentraceae</taxon>
        <taxon>Prorocentrum</taxon>
    </lineage>
</organism>
<sequence>MAQPGIDVCLVGRREASDATSQAWRRVIDEVPVFDIAGEVDAPADLDPLDPSWDVPLDEPMPSDEEVRASVRDPSVERAMRDWFGRGAEELSSIASGGRGPSEEASVFRRVASGLPSDLRGDKFRGLIRSTVSEILKLMWSMHFSSGATRMRWRFACTDSDSDLPSSPTLMRAYFILAGEELDFVPSRFVDKNRLRATQCLSEEQTRRMSSEDWVSSVTARGTNVSEALKRVPPGWTTFLKGERYPGMKGSGAVFRLPRTGRRVKIEVEVLRQDLAGGPSLGGGAAGEQLLAAPLLARPTCASPPRSRA</sequence>
<gene>
    <name evidence="1" type="ORF">PCOR1329_LOCUS26637</name>
</gene>
<evidence type="ECO:0000313" key="2">
    <source>
        <dbReference type="Proteomes" id="UP001189429"/>
    </source>
</evidence>
<dbReference type="EMBL" id="CAUYUJ010009513">
    <property type="protein sequence ID" value="CAK0826998.1"/>
    <property type="molecule type" value="Genomic_DNA"/>
</dbReference>
<comment type="caution">
    <text evidence="1">The sequence shown here is derived from an EMBL/GenBank/DDBJ whole genome shotgun (WGS) entry which is preliminary data.</text>
</comment>
<reference evidence="1" key="1">
    <citation type="submission" date="2023-10" db="EMBL/GenBank/DDBJ databases">
        <authorList>
            <person name="Chen Y."/>
            <person name="Shah S."/>
            <person name="Dougan E. K."/>
            <person name="Thang M."/>
            <person name="Chan C."/>
        </authorList>
    </citation>
    <scope>NUCLEOTIDE SEQUENCE [LARGE SCALE GENOMIC DNA]</scope>
</reference>
<keyword evidence="2" id="KW-1185">Reference proteome</keyword>
<protein>
    <submittedName>
        <fullName evidence="1">Uncharacterized protein</fullName>
    </submittedName>
</protein>
<dbReference type="Proteomes" id="UP001189429">
    <property type="component" value="Unassembled WGS sequence"/>
</dbReference>
<proteinExistence type="predicted"/>
<evidence type="ECO:0000313" key="1">
    <source>
        <dbReference type="EMBL" id="CAK0826998.1"/>
    </source>
</evidence>
<name>A0ABN9S5C2_9DINO</name>
<accession>A0ABN9S5C2</accession>